<protein>
    <submittedName>
        <fullName evidence="5">General secretion pathway protein G</fullName>
    </submittedName>
</protein>
<feature type="domain" description="Type II secretion system protein GspG C-terminal" evidence="4">
    <location>
        <begin position="39"/>
        <end position="139"/>
    </location>
</feature>
<dbReference type="NCBIfam" id="TIGR02532">
    <property type="entry name" value="IV_pilin_GFxxxE"/>
    <property type="match status" value="1"/>
</dbReference>
<dbReference type="GO" id="GO:0015628">
    <property type="term" value="P:protein secretion by the type II secretion system"/>
    <property type="evidence" value="ECO:0007669"/>
    <property type="project" value="InterPro"/>
</dbReference>
<dbReference type="InterPro" id="IPR000983">
    <property type="entry name" value="Bac_GSPG_pilin"/>
</dbReference>
<dbReference type="RefSeq" id="WP_015470230.1">
    <property type="nucleotide sequence ID" value="NC_020813.1"/>
</dbReference>
<keyword evidence="3" id="KW-1133">Transmembrane helix</keyword>
<dbReference type="Proteomes" id="UP000012040">
    <property type="component" value="Chromosome"/>
</dbReference>
<dbReference type="eggNOG" id="COG2165">
    <property type="taxonomic scope" value="Bacteria"/>
</dbReference>
<gene>
    <name evidence="5" type="ORF">A11Q_1524</name>
</gene>
<feature type="compositionally biased region" description="Polar residues" evidence="2">
    <location>
        <begin position="139"/>
        <end position="149"/>
    </location>
</feature>
<dbReference type="EMBL" id="CP003537">
    <property type="protein sequence ID" value="AGH95740.1"/>
    <property type="molecule type" value="Genomic_DNA"/>
</dbReference>
<keyword evidence="3" id="KW-0472">Membrane</keyword>
<evidence type="ECO:0000256" key="3">
    <source>
        <dbReference type="SAM" id="Phobius"/>
    </source>
</evidence>
<dbReference type="Pfam" id="PF07963">
    <property type="entry name" value="N_methyl"/>
    <property type="match status" value="1"/>
</dbReference>
<dbReference type="InterPro" id="IPR013545">
    <property type="entry name" value="T2SS_protein-GspG_C"/>
</dbReference>
<dbReference type="STRING" id="1184267.A11Q_1524"/>
<dbReference type="InterPro" id="IPR045584">
    <property type="entry name" value="Pilin-like"/>
</dbReference>
<dbReference type="SUPFAM" id="SSF54523">
    <property type="entry name" value="Pili subunits"/>
    <property type="match status" value="1"/>
</dbReference>
<dbReference type="InterPro" id="IPR012902">
    <property type="entry name" value="N_methyl_site"/>
</dbReference>
<evidence type="ECO:0000256" key="1">
    <source>
        <dbReference type="ARBA" id="ARBA00022481"/>
    </source>
</evidence>
<organism evidence="5 6">
    <name type="scientific">Pseudobdellovibrio exovorus JSS</name>
    <dbReference type="NCBI Taxonomy" id="1184267"/>
    <lineage>
        <taxon>Bacteria</taxon>
        <taxon>Pseudomonadati</taxon>
        <taxon>Bdellovibrionota</taxon>
        <taxon>Bdellovibrionia</taxon>
        <taxon>Bdellovibrionales</taxon>
        <taxon>Pseudobdellovibrionaceae</taxon>
        <taxon>Pseudobdellovibrio</taxon>
    </lineage>
</organism>
<sequence>MTKSSTQNRRLNNKGFSLAEIMIVLVIIGGIMALILPKIVEGQDNANIRNTRIKLGEIENKLNQYQADCGGKLPSDLNFLVEDSTSCRNWTSNKASQNLMKDAWGSDFQYEALDNGYNLYSLGKNKKDGGSGPDKDIYSESSVANQEGE</sequence>
<dbReference type="HOGENOM" id="CLU_091705_2_2_7"/>
<dbReference type="Pfam" id="PF08334">
    <property type="entry name" value="T2SSG"/>
    <property type="match status" value="1"/>
</dbReference>
<keyword evidence="3" id="KW-0812">Transmembrane</keyword>
<dbReference type="GO" id="GO:0015627">
    <property type="term" value="C:type II protein secretion system complex"/>
    <property type="evidence" value="ECO:0007669"/>
    <property type="project" value="InterPro"/>
</dbReference>
<keyword evidence="6" id="KW-1185">Reference proteome</keyword>
<dbReference type="PRINTS" id="PR00813">
    <property type="entry name" value="BCTERIALGSPG"/>
</dbReference>
<dbReference type="Gene3D" id="3.30.700.10">
    <property type="entry name" value="Glycoprotein, Type 4 Pilin"/>
    <property type="match status" value="1"/>
</dbReference>
<feature type="region of interest" description="Disordered" evidence="2">
    <location>
        <begin position="124"/>
        <end position="149"/>
    </location>
</feature>
<name>M4VB82_9BACT</name>
<evidence type="ECO:0000313" key="5">
    <source>
        <dbReference type="EMBL" id="AGH95740.1"/>
    </source>
</evidence>
<accession>M4VB82</accession>
<dbReference type="KEGG" id="bex:A11Q_1524"/>
<dbReference type="OrthoDB" id="9795612at2"/>
<keyword evidence="1" id="KW-0488">Methylation</keyword>
<proteinExistence type="predicted"/>
<evidence type="ECO:0000256" key="2">
    <source>
        <dbReference type="SAM" id="MobiDB-lite"/>
    </source>
</evidence>
<feature type="compositionally biased region" description="Basic and acidic residues" evidence="2">
    <location>
        <begin position="125"/>
        <end position="138"/>
    </location>
</feature>
<feature type="transmembrane region" description="Helical" evidence="3">
    <location>
        <begin position="21"/>
        <end position="40"/>
    </location>
</feature>
<evidence type="ECO:0000259" key="4">
    <source>
        <dbReference type="Pfam" id="PF08334"/>
    </source>
</evidence>
<evidence type="ECO:0000313" key="6">
    <source>
        <dbReference type="Proteomes" id="UP000012040"/>
    </source>
</evidence>
<reference evidence="5 6" key="1">
    <citation type="journal article" date="2013" name="ISME J.">
        <title>By their genes ye shall know them: genomic signatures of predatory bacteria.</title>
        <authorList>
            <person name="Pasternak Z."/>
            <person name="Pietrokovski S."/>
            <person name="Rotem O."/>
            <person name="Gophna U."/>
            <person name="Lurie-Weinberger M.N."/>
            <person name="Jurkevitch E."/>
        </authorList>
    </citation>
    <scope>NUCLEOTIDE SEQUENCE [LARGE SCALE GENOMIC DNA]</scope>
    <source>
        <strain evidence="5 6">JSS</strain>
    </source>
</reference>
<dbReference type="PATRIC" id="fig|1184267.3.peg.1541"/>
<dbReference type="AlphaFoldDB" id="M4VB82"/>